<keyword evidence="2" id="KW-1185">Reference proteome</keyword>
<proteinExistence type="predicted"/>
<dbReference type="SUPFAM" id="SSF53474">
    <property type="entry name" value="alpha/beta-Hydrolases"/>
    <property type="match status" value="1"/>
</dbReference>
<reference evidence="1 2" key="1">
    <citation type="submission" date="2022-06" db="EMBL/GenBank/DDBJ databases">
        <title>Isolation of gut microbiota from human fecal samples.</title>
        <authorList>
            <person name="Pamer E.G."/>
            <person name="Barat B."/>
            <person name="Waligurski E."/>
            <person name="Medina S."/>
            <person name="Paddock L."/>
            <person name="Mostad J."/>
        </authorList>
    </citation>
    <scope>NUCLEOTIDE SEQUENCE [LARGE SCALE GENOMIC DNA]</scope>
    <source>
        <strain evidence="1 2">DFI.1.1</strain>
    </source>
</reference>
<protein>
    <submittedName>
        <fullName evidence="1">Alpha/beta hydrolase</fullName>
    </submittedName>
</protein>
<dbReference type="RefSeq" id="WP_062412559.1">
    <property type="nucleotide sequence ID" value="NZ_JAJCIO010000016.1"/>
</dbReference>
<dbReference type="GO" id="GO:0016787">
    <property type="term" value="F:hydrolase activity"/>
    <property type="evidence" value="ECO:0007669"/>
    <property type="project" value="UniProtKB-KW"/>
</dbReference>
<organism evidence="1 2">
    <name type="scientific">Megasphaera massiliensis</name>
    <dbReference type="NCBI Taxonomy" id="1232428"/>
    <lineage>
        <taxon>Bacteria</taxon>
        <taxon>Bacillati</taxon>
        <taxon>Bacillota</taxon>
        <taxon>Negativicutes</taxon>
        <taxon>Veillonellales</taxon>
        <taxon>Veillonellaceae</taxon>
        <taxon>Megasphaera</taxon>
    </lineage>
</organism>
<dbReference type="Gene3D" id="3.40.50.1820">
    <property type="entry name" value="alpha/beta hydrolase"/>
    <property type="match status" value="1"/>
</dbReference>
<dbReference type="PANTHER" id="PTHR47751">
    <property type="entry name" value="SUPERFAMILY HYDROLASE, PUTATIVE (AFU_ORTHOLOGUE AFUA_2G16580)-RELATED"/>
    <property type="match status" value="1"/>
</dbReference>
<accession>A0ABT1SSP7</accession>
<name>A0ABT1SSP7_9FIRM</name>
<dbReference type="PANTHER" id="PTHR47751:SF1">
    <property type="entry name" value="SUPERFAMILY HYDROLASE, PUTATIVE (AFU_ORTHOLOGUE AFUA_2G16580)-RELATED"/>
    <property type="match status" value="1"/>
</dbReference>
<dbReference type="Gene3D" id="1.10.10.800">
    <property type="match status" value="1"/>
</dbReference>
<dbReference type="EMBL" id="JANGEW010000013">
    <property type="protein sequence ID" value="MCQ5342891.1"/>
    <property type="molecule type" value="Genomic_DNA"/>
</dbReference>
<evidence type="ECO:0000313" key="2">
    <source>
        <dbReference type="Proteomes" id="UP001206692"/>
    </source>
</evidence>
<dbReference type="InterPro" id="IPR051411">
    <property type="entry name" value="Polyketide_trans_af380"/>
</dbReference>
<evidence type="ECO:0000313" key="1">
    <source>
        <dbReference type="EMBL" id="MCQ5342891.1"/>
    </source>
</evidence>
<gene>
    <name evidence="1" type="ORF">NE675_07640</name>
</gene>
<keyword evidence="1" id="KW-0378">Hydrolase</keyword>
<comment type="caution">
    <text evidence="1">The sequence shown here is derived from an EMBL/GenBank/DDBJ whole genome shotgun (WGS) entry which is preliminary data.</text>
</comment>
<dbReference type="InterPro" id="IPR029058">
    <property type="entry name" value="AB_hydrolase_fold"/>
</dbReference>
<sequence length="334" mass="37283">MANINGKVFEIYPKIKCEKVHFKNRFGIELCGDLYLPEGYEDKQNAAIIVSGPFGAVKEQSSGLYAQEFANMGFVSIAFDPSFTGESGGEVRNVASPEIFTEDFSAAVDFVGLLPYVNRERIGAMAICGLSGMAITAATSDTRIKAVATASMYDMCRSISKGYKDSYTAEDRQKIKEFLSRQRWIDAENGSFDVGAHELGFDENGNVVKVSKLFPDTLPEDIDPVSKAFFDYYCTERGYHKNAINSAAAWTQTTPFSFFNFSLMENIKEISPRPIMLIAGENAHSRYYSEDVYAAANEPKELVIVPGADHVDLYDRMDKIPFNKLRKFFEDALK</sequence>
<dbReference type="Proteomes" id="UP001206692">
    <property type="component" value="Unassembled WGS sequence"/>
</dbReference>